<comment type="caution">
    <text evidence="1">The sequence shown here is derived from an EMBL/GenBank/DDBJ whole genome shotgun (WGS) entry which is preliminary data.</text>
</comment>
<dbReference type="AlphaFoldDB" id="A0A5B7CSA2"/>
<dbReference type="EMBL" id="VSRR010000227">
    <property type="protein sequence ID" value="MPC12637.1"/>
    <property type="molecule type" value="Genomic_DNA"/>
</dbReference>
<name>A0A5B7CSA2_PORTR</name>
<proteinExistence type="predicted"/>
<protein>
    <submittedName>
        <fullName evidence="1">Uncharacterized protein</fullName>
    </submittedName>
</protein>
<gene>
    <name evidence="1" type="ORF">E2C01_005341</name>
</gene>
<accession>A0A5B7CSA2</accession>
<sequence length="100" mass="10890">MKSKHCVLPCASRHTTVPSVRTGGAGGSGDREFPVTGSGVLRTLRDVRGSVSVRRTVRYKTRRQRLVRVTWCSWSLVQGGVARECLTAAGPHWKTVVSAL</sequence>
<organism evidence="1 2">
    <name type="scientific">Portunus trituberculatus</name>
    <name type="common">Swimming crab</name>
    <name type="synonym">Neptunus trituberculatus</name>
    <dbReference type="NCBI Taxonomy" id="210409"/>
    <lineage>
        <taxon>Eukaryota</taxon>
        <taxon>Metazoa</taxon>
        <taxon>Ecdysozoa</taxon>
        <taxon>Arthropoda</taxon>
        <taxon>Crustacea</taxon>
        <taxon>Multicrustacea</taxon>
        <taxon>Malacostraca</taxon>
        <taxon>Eumalacostraca</taxon>
        <taxon>Eucarida</taxon>
        <taxon>Decapoda</taxon>
        <taxon>Pleocyemata</taxon>
        <taxon>Brachyura</taxon>
        <taxon>Eubrachyura</taxon>
        <taxon>Portunoidea</taxon>
        <taxon>Portunidae</taxon>
        <taxon>Portuninae</taxon>
        <taxon>Portunus</taxon>
    </lineage>
</organism>
<reference evidence="1 2" key="1">
    <citation type="submission" date="2019-05" db="EMBL/GenBank/DDBJ databases">
        <title>Another draft genome of Portunus trituberculatus and its Hox gene families provides insights of decapod evolution.</title>
        <authorList>
            <person name="Jeong J.-H."/>
            <person name="Song I."/>
            <person name="Kim S."/>
            <person name="Choi T."/>
            <person name="Kim D."/>
            <person name="Ryu S."/>
            <person name="Kim W."/>
        </authorList>
    </citation>
    <scope>NUCLEOTIDE SEQUENCE [LARGE SCALE GENOMIC DNA]</scope>
    <source>
        <tissue evidence="1">Muscle</tissue>
    </source>
</reference>
<evidence type="ECO:0000313" key="2">
    <source>
        <dbReference type="Proteomes" id="UP000324222"/>
    </source>
</evidence>
<dbReference type="Proteomes" id="UP000324222">
    <property type="component" value="Unassembled WGS sequence"/>
</dbReference>
<evidence type="ECO:0000313" key="1">
    <source>
        <dbReference type="EMBL" id="MPC12637.1"/>
    </source>
</evidence>
<keyword evidence="2" id="KW-1185">Reference proteome</keyword>